<evidence type="ECO:0008006" key="3">
    <source>
        <dbReference type="Google" id="ProtNLM"/>
    </source>
</evidence>
<dbReference type="Proteomes" id="UP000271624">
    <property type="component" value="Unassembled WGS sequence"/>
</dbReference>
<dbReference type="AlphaFoldDB" id="A0A3S1AQR9"/>
<evidence type="ECO:0000313" key="2">
    <source>
        <dbReference type="Proteomes" id="UP000271624"/>
    </source>
</evidence>
<accession>A0A3S1AQR9</accession>
<comment type="caution">
    <text evidence="1">The sequence shown here is derived from an EMBL/GenBank/DDBJ whole genome shotgun (WGS) entry which is preliminary data.</text>
</comment>
<name>A0A3S1AQR9_9CYAN</name>
<organism evidence="1 2">
    <name type="scientific">Dulcicalothrix desertica PCC 7102</name>
    <dbReference type="NCBI Taxonomy" id="232991"/>
    <lineage>
        <taxon>Bacteria</taxon>
        <taxon>Bacillati</taxon>
        <taxon>Cyanobacteriota</taxon>
        <taxon>Cyanophyceae</taxon>
        <taxon>Nostocales</taxon>
        <taxon>Calotrichaceae</taxon>
        <taxon>Dulcicalothrix</taxon>
    </lineage>
</organism>
<proteinExistence type="predicted"/>
<dbReference type="EMBL" id="RSCL01000032">
    <property type="protein sequence ID" value="RUS97502.1"/>
    <property type="molecule type" value="Genomic_DNA"/>
</dbReference>
<gene>
    <name evidence="1" type="ORF">DSM106972_084500</name>
</gene>
<dbReference type="PANTHER" id="PTHR40396">
    <property type="entry name" value="ATPASE-LIKE PROTEIN"/>
    <property type="match status" value="1"/>
</dbReference>
<sequence>MISFAIVSLFNSNETNPNNAQLIFMTHYKNLLSNKLFRRDQIWFTEKNRYGATDLYSLAEYKVRNDASFESDYIKGRYGAIPYIGYLNSLIS</sequence>
<protein>
    <recommendedName>
        <fullName evidence="3">ATPase AAA-type core domain-containing protein</fullName>
    </recommendedName>
</protein>
<dbReference type="PANTHER" id="PTHR40396:SF1">
    <property type="entry name" value="ATPASE AAA-TYPE CORE DOMAIN-CONTAINING PROTEIN"/>
    <property type="match status" value="1"/>
</dbReference>
<evidence type="ECO:0000313" key="1">
    <source>
        <dbReference type="EMBL" id="RUS97502.1"/>
    </source>
</evidence>
<keyword evidence="2" id="KW-1185">Reference proteome</keyword>
<reference evidence="1" key="2">
    <citation type="journal article" date="2019" name="Genome Biol. Evol.">
        <title>Day and night: Metabolic profiles and evolutionary relationships of six axenic non-marine cyanobacteria.</title>
        <authorList>
            <person name="Will S.E."/>
            <person name="Henke P."/>
            <person name="Boedeker C."/>
            <person name="Huang S."/>
            <person name="Brinkmann H."/>
            <person name="Rohde M."/>
            <person name="Jarek M."/>
            <person name="Friedl T."/>
            <person name="Seufert S."/>
            <person name="Schumacher M."/>
            <person name="Overmann J."/>
            <person name="Neumann-Schaal M."/>
            <person name="Petersen J."/>
        </authorList>
    </citation>
    <scope>NUCLEOTIDE SEQUENCE [LARGE SCALE GENOMIC DNA]</scope>
    <source>
        <strain evidence="1">PCC 7102</strain>
    </source>
</reference>
<reference evidence="1" key="1">
    <citation type="submission" date="2018-12" db="EMBL/GenBank/DDBJ databases">
        <authorList>
            <person name="Will S."/>
            <person name="Neumann-Schaal M."/>
            <person name="Henke P."/>
        </authorList>
    </citation>
    <scope>NUCLEOTIDE SEQUENCE</scope>
    <source>
        <strain evidence="1">PCC 7102</strain>
    </source>
</reference>